<dbReference type="EMBL" id="HM242243">
    <property type="protein sequence ID" value="ADJ53117.1"/>
    <property type="molecule type" value="Genomic_DNA"/>
</dbReference>
<keyword evidence="1" id="KW-0175">Coiled coil</keyword>
<evidence type="ECO:0000256" key="1">
    <source>
        <dbReference type="SAM" id="Coils"/>
    </source>
</evidence>
<dbReference type="RefSeq" id="YP_004301410.1">
    <property type="nucleotide sequence ID" value="NC_015253.1"/>
</dbReference>
<keyword evidence="3" id="KW-0472">Membrane</keyword>
<feature type="region of interest" description="Disordered" evidence="2">
    <location>
        <begin position="1"/>
        <end position="21"/>
    </location>
</feature>
<accession>D9J0M4</accession>
<keyword evidence="3" id="KW-0812">Transmembrane</keyword>
<dbReference type="Proteomes" id="UP000000331">
    <property type="component" value="Segment"/>
</dbReference>
<keyword evidence="3" id="KW-1133">Transmembrane helix</keyword>
<evidence type="ECO:0000313" key="4">
    <source>
        <dbReference type="EMBL" id="ADJ53117.1"/>
    </source>
</evidence>
<proteinExistence type="predicted"/>
<reference evidence="4 5" key="1">
    <citation type="journal article" date="2010" name="J. Bacteriol.">
        <title>Brochothrix thermosphacta bacteriophages feature heterogeneous and highly mosaic genomes and utilize unique prophage insertion sites.</title>
        <authorList>
            <person name="Kilcher S."/>
            <person name="Loessner M.J."/>
            <person name="Klumpp J."/>
        </authorList>
    </citation>
    <scope>NUCLEOTIDE SEQUENCE [LARGE SCALE GENOMIC DNA]</scope>
</reference>
<organism evidence="4 5">
    <name type="scientific">Brochothrix phage A9</name>
    <dbReference type="NCBI Taxonomy" id="857312"/>
    <lineage>
        <taxon>Viruses</taxon>
        <taxon>Duplodnaviria</taxon>
        <taxon>Heunggongvirae</taxon>
        <taxon>Uroviricota</taxon>
        <taxon>Caudoviricetes</taxon>
        <taxon>Herelleviridae</taxon>
        <taxon>Klumppvirus</taxon>
        <taxon>Klumppvirus A9</taxon>
    </lineage>
</organism>
<evidence type="ECO:0000256" key="3">
    <source>
        <dbReference type="SAM" id="Phobius"/>
    </source>
</evidence>
<name>D9J0M4_9CAUD</name>
<dbReference type="KEGG" id="vg:10359113"/>
<feature type="transmembrane region" description="Helical" evidence="3">
    <location>
        <begin position="127"/>
        <end position="146"/>
    </location>
</feature>
<keyword evidence="5" id="KW-1185">Reference proteome</keyword>
<feature type="coiled-coil region" evidence="1">
    <location>
        <begin position="30"/>
        <end position="125"/>
    </location>
</feature>
<protein>
    <submittedName>
        <fullName evidence="4">Gp77</fullName>
    </submittedName>
</protein>
<feature type="compositionally biased region" description="Basic and acidic residues" evidence="2">
    <location>
        <begin position="1"/>
        <end position="10"/>
    </location>
</feature>
<sequence>MAREDKRRAINEQYADNSPSTDSLEVSLAIEKLRSEIVRVLTEMEHLKEDIKQDLPVTVGDIKNQISAFSEELKDMQDKISAVDKDLALLEERLSNFMLTMNNTLKELENAQKERKREVNVLSTNKTTLIIAIITVISTGLFKLWFG</sequence>
<dbReference type="GeneID" id="10359113"/>
<evidence type="ECO:0000256" key="2">
    <source>
        <dbReference type="SAM" id="MobiDB-lite"/>
    </source>
</evidence>
<evidence type="ECO:0000313" key="5">
    <source>
        <dbReference type="Proteomes" id="UP000000331"/>
    </source>
</evidence>